<organism evidence="3">
    <name type="scientific">Trichuris suis</name>
    <name type="common">pig whipworm</name>
    <dbReference type="NCBI Taxonomy" id="68888"/>
    <lineage>
        <taxon>Eukaryota</taxon>
        <taxon>Metazoa</taxon>
        <taxon>Ecdysozoa</taxon>
        <taxon>Nematoda</taxon>
        <taxon>Enoplea</taxon>
        <taxon>Dorylaimia</taxon>
        <taxon>Trichinellida</taxon>
        <taxon>Trichuridae</taxon>
        <taxon>Trichuris</taxon>
    </lineage>
</organism>
<dbReference type="GO" id="GO:0000422">
    <property type="term" value="P:autophagy of mitochondrion"/>
    <property type="evidence" value="ECO:0007669"/>
    <property type="project" value="TreeGrafter"/>
</dbReference>
<dbReference type="InterPro" id="IPR011990">
    <property type="entry name" value="TPR-like_helical_dom_sf"/>
</dbReference>
<dbReference type="PANTHER" id="PTHR13247">
    <property type="entry name" value="TETRATRICOPEPTIDE REPEAT PROTEIN 11 TPR REPEAT PROTEIN 11"/>
    <property type="match status" value="1"/>
</dbReference>
<dbReference type="Proteomes" id="UP000030764">
    <property type="component" value="Unassembled WGS sequence"/>
</dbReference>
<dbReference type="InterPro" id="IPR033745">
    <property type="entry name" value="Fis1_cytosol"/>
</dbReference>
<proteinExistence type="predicted"/>
<accession>A0A085NQ14</accession>
<dbReference type="GO" id="GO:0016559">
    <property type="term" value="P:peroxisome fission"/>
    <property type="evidence" value="ECO:0007669"/>
    <property type="project" value="TreeGrafter"/>
</dbReference>
<dbReference type="Pfam" id="PF14853">
    <property type="entry name" value="Fis1_TPR_C"/>
    <property type="match status" value="1"/>
</dbReference>
<evidence type="ECO:0000313" key="3">
    <source>
        <dbReference type="EMBL" id="KFD71560.1"/>
    </source>
</evidence>
<keyword evidence="1" id="KW-0472">Membrane</keyword>
<dbReference type="Gene3D" id="1.25.40.10">
    <property type="entry name" value="Tetratricopeptide repeat domain"/>
    <property type="match status" value="1"/>
</dbReference>
<dbReference type="AlphaFoldDB" id="A0A085NQ14"/>
<feature type="transmembrane region" description="Helical" evidence="1">
    <location>
        <begin position="136"/>
        <end position="161"/>
    </location>
</feature>
<dbReference type="PANTHER" id="PTHR13247:SF0">
    <property type="entry name" value="MITOCHONDRIAL FISSION 1 PROTEIN"/>
    <property type="match status" value="1"/>
</dbReference>
<evidence type="ECO:0000313" key="2">
    <source>
        <dbReference type="EMBL" id="KFD53765.1"/>
    </source>
</evidence>
<dbReference type="EMBL" id="KL367481">
    <property type="protein sequence ID" value="KFD71560.1"/>
    <property type="molecule type" value="Genomic_DNA"/>
</dbReference>
<reference evidence="3 4" key="1">
    <citation type="journal article" date="2014" name="Nat. Genet.">
        <title>Genome and transcriptome of the porcine whipworm Trichuris suis.</title>
        <authorList>
            <person name="Jex A.R."/>
            <person name="Nejsum P."/>
            <person name="Schwarz E.M."/>
            <person name="Hu L."/>
            <person name="Young N.D."/>
            <person name="Hall R.S."/>
            <person name="Korhonen P.K."/>
            <person name="Liao S."/>
            <person name="Thamsborg S."/>
            <person name="Xia J."/>
            <person name="Xu P."/>
            <person name="Wang S."/>
            <person name="Scheerlinck J.P."/>
            <person name="Hofmann A."/>
            <person name="Sternberg P.W."/>
            <person name="Wang J."/>
            <person name="Gasser R.B."/>
        </authorList>
    </citation>
    <scope>NUCLEOTIDE SEQUENCE [LARGE SCALE GENOMIC DNA]</scope>
    <source>
        <strain evidence="3">DCEP-RM93F</strain>
        <strain evidence="2">DCEP-RM93M</strain>
    </source>
</reference>
<dbReference type="InterPro" id="IPR016543">
    <property type="entry name" value="Fis1"/>
</dbReference>
<keyword evidence="1" id="KW-0812">Transmembrane</keyword>
<evidence type="ECO:0000313" key="4">
    <source>
        <dbReference type="Proteomes" id="UP000030764"/>
    </source>
</evidence>
<dbReference type="SUPFAM" id="SSF48452">
    <property type="entry name" value="TPR-like"/>
    <property type="match status" value="1"/>
</dbReference>
<evidence type="ECO:0000256" key="1">
    <source>
        <dbReference type="SAM" id="Phobius"/>
    </source>
</evidence>
<sequence length="167" mass="18674">MAYLSIDAFLENPILQAVRLDSPEMRPKFEAAFVRELEQGHATTQTTFEYANFLIRSNKSDVILGLRLFEDLLSQDDQGDAKRDYLYFLAIGNIKLKVNYDKALSYVDAILRVEPENKQAEELRTVICNRMYRDGLIGGAMLAGLAMFGGAAVAAGLAFLARSKRSK</sequence>
<dbReference type="GO" id="GO:0005778">
    <property type="term" value="C:peroxisomal membrane"/>
    <property type="evidence" value="ECO:0007669"/>
    <property type="project" value="TreeGrafter"/>
</dbReference>
<dbReference type="EMBL" id="KL363213">
    <property type="protein sequence ID" value="KFD53765.1"/>
    <property type="molecule type" value="Genomic_DNA"/>
</dbReference>
<evidence type="ECO:0008006" key="5">
    <source>
        <dbReference type="Google" id="ProtNLM"/>
    </source>
</evidence>
<dbReference type="GO" id="GO:0005741">
    <property type="term" value="C:mitochondrial outer membrane"/>
    <property type="evidence" value="ECO:0007669"/>
    <property type="project" value="TreeGrafter"/>
</dbReference>
<dbReference type="InterPro" id="IPR028061">
    <property type="entry name" value="Fis1_TPR_C"/>
</dbReference>
<dbReference type="GO" id="GO:0043653">
    <property type="term" value="P:mitochondrial fragmentation involved in apoptotic process"/>
    <property type="evidence" value="ECO:0007669"/>
    <property type="project" value="TreeGrafter"/>
</dbReference>
<dbReference type="CDD" id="cd12212">
    <property type="entry name" value="Fis1"/>
    <property type="match status" value="1"/>
</dbReference>
<dbReference type="GO" id="GO:0000266">
    <property type="term" value="P:mitochondrial fission"/>
    <property type="evidence" value="ECO:0007669"/>
    <property type="project" value="InterPro"/>
</dbReference>
<gene>
    <name evidence="2" type="ORF">M513_05271</name>
    <name evidence="3" type="ORF">M514_05271</name>
</gene>
<name>A0A085NQ14_9BILA</name>
<protein>
    <recommendedName>
        <fullName evidence="5">Mitochondrial fission 1 protein</fullName>
    </recommendedName>
</protein>
<keyword evidence="1" id="KW-1133">Transmembrane helix</keyword>
<dbReference type="Proteomes" id="UP000030758">
    <property type="component" value="Unassembled WGS sequence"/>
</dbReference>
<keyword evidence="4" id="KW-1185">Reference proteome</keyword>